<dbReference type="RefSeq" id="WP_078671863.1">
    <property type="nucleotide sequence ID" value="NZ_FUWZ01000005.1"/>
</dbReference>
<dbReference type="SUPFAM" id="SSF55008">
    <property type="entry name" value="HMA, heavy metal-associated domain"/>
    <property type="match status" value="1"/>
</dbReference>
<name>A0A1T4TH95_9BACT</name>
<organism evidence="3 4">
    <name type="scientific">Chitinophaga eiseniae</name>
    <dbReference type="NCBI Taxonomy" id="634771"/>
    <lineage>
        <taxon>Bacteria</taxon>
        <taxon>Pseudomonadati</taxon>
        <taxon>Bacteroidota</taxon>
        <taxon>Chitinophagia</taxon>
        <taxon>Chitinophagales</taxon>
        <taxon>Chitinophagaceae</taxon>
        <taxon>Chitinophaga</taxon>
    </lineage>
</organism>
<keyword evidence="4" id="KW-1185">Reference proteome</keyword>
<evidence type="ECO:0000313" key="4">
    <source>
        <dbReference type="Proteomes" id="UP000190367"/>
    </source>
</evidence>
<dbReference type="OrthoDB" id="667084at2"/>
<feature type="domain" description="HMA" evidence="2">
    <location>
        <begin position="22"/>
        <end position="89"/>
    </location>
</feature>
<dbReference type="Pfam" id="PF00403">
    <property type="entry name" value="HMA"/>
    <property type="match status" value="1"/>
</dbReference>
<gene>
    <name evidence="3" type="ORF">SAMN04488128_10542</name>
</gene>
<sequence>MKILSVILVALGLSFGAQAQYKKASLQASGLTCAMCSRATLESLQTLPFVDKIDTDLNNTTFILHFKQDAAVSIDAIKQKVEDAGFSVGKLVVTASFSDVKVQNDAHVPFAGSTLHFMHVKDQVLNGDKDITVIDKDFVSAKQFKKYSTETTMPCYKTGVMADCCTPHDAKASKRIYHVTI</sequence>
<feature type="chain" id="PRO_5012120306" evidence="1">
    <location>
        <begin position="20"/>
        <end position="181"/>
    </location>
</feature>
<protein>
    <submittedName>
        <fullName evidence="3">Copper chaperone CopZ</fullName>
    </submittedName>
</protein>
<dbReference type="InterPro" id="IPR006121">
    <property type="entry name" value="HMA_dom"/>
</dbReference>
<dbReference type="STRING" id="634771.SAMN04488128_10542"/>
<evidence type="ECO:0000259" key="2">
    <source>
        <dbReference type="PROSITE" id="PS50846"/>
    </source>
</evidence>
<accession>A0A1T4TH95</accession>
<dbReference type="PROSITE" id="PS50846">
    <property type="entry name" value="HMA_2"/>
    <property type="match status" value="1"/>
</dbReference>
<evidence type="ECO:0000313" key="3">
    <source>
        <dbReference type="EMBL" id="SKA39688.1"/>
    </source>
</evidence>
<dbReference type="Proteomes" id="UP000190367">
    <property type="component" value="Unassembled WGS sequence"/>
</dbReference>
<evidence type="ECO:0000256" key="1">
    <source>
        <dbReference type="SAM" id="SignalP"/>
    </source>
</evidence>
<dbReference type="EMBL" id="FUWZ01000005">
    <property type="protein sequence ID" value="SKA39688.1"/>
    <property type="molecule type" value="Genomic_DNA"/>
</dbReference>
<keyword evidence="1" id="KW-0732">Signal</keyword>
<dbReference type="GO" id="GO:0046872">
    <property type="term" value="F:metal ion binding"/>
    <property type="evidence" value="ECO:0007669"/>
    <property type="project" value="InterPro"/>
</dbReference>
<feature type="signal peptide" evidence="1">
    <location>
        <begin position="1"/>
        <end position="19"/>
    </location>
</feature>
<dbReference type="InterPro" id="IPR036163">
    <property type="entry name" value="HMA_dom_sf"/>
</dbReference>
<proteinExistence type="predicted"/>
<dbReference type="CDD" id="cd00371">
    <property type="entry name" value="HMA"/>
    <property type="match status" value="1"/>
</dbReference>
<dbReference type="AlphaFoldDB" id="A0A1T4TH95"/>
<dbReference type="Gene3D" id="3.30.70.100">
    <property type="match status" value="1"/>
</dbReference>
<reference evidence="4" key="1">
    <citation type="submission" date="2017-02" db="EMBL/GenBank/DDBJ databases">
        <authorList>
            <person name="Varghese N."/>
            <person name="Submissions S."/>
        </authorList>
    </citation>
    <scope>NUCLEOTIDE SEQUENCE [LARGE SCALE GENOMIC DNA]</scope>
    <source>
        <strain evidence="4">DSM 22224</strain>
    </source>
</reference>